<keyword evidence="1" id="KW-1133">Transmembrane helix</keyword>
<organism evidence="2 3">
    <name type="scientific">Folsomia candida</name>
    <name type="common">Springtail</name>
    <dbReference type="NCBI Taxonomy" id="158441"/>
    <lineage>
        <taxon>Eukaryota</taxon>
        <taxon>Metazoa</taxon>
        <taxon>Ecdysozoa</taxon>
        <taxon>Arthropoda</taxon>
        <taxon>Hexapoda</taxon>
        <taxon>Collembola</taxon>
        <taxon>Entomobryomorpha</taxon>
        <taxon>Isotomoidea</taxon>
        <taxon>Isotomidae</taxon>
        <taxon>Proisotominae</taxon>
        <taxon>Folsomia</taxon>
    </lineage>
</organism>
<dbReference type="EMBL" id="LNIX01000005">
    <property type="protein sequence ID" value="OXA54400.1"/>
    <property type="molecule type" value="Genomic_DNA"/>
</dbReference>
<keyword evidence="1" id="KW-0472">Membrane</keyword>
<name>A0A226EAF9_FOLCA</name>
<protein>
    <submittedName>
        <fullName evidence="2">Histidinol-phosphate aminotransferase 2</fullName>
    </submittedName>
</protein>
<comment type="caution">
    <text evidence="2">The sequence shown here is derived from an EMBL/GenBank/DDBJ whole genome shotgun (WGS) entry which is preliminary data.</text>
</comment>
<dbReference type="GO" id="GO:0008483">
    <property type="term" value="F:transaminase activity"/>
    <property type="evidence" value="ECO:0007669"/>
    <property type="project" value="UniProtKB-KW"/>
</dbReference>
<feature type="transmembrane region" description="Helical" evidence="1">
    <location>
        <begin position="109"/>
        <end position="127"/>
    </location>
</feature>
<reference evidence="2 3" key="1">
    <citation type="submission" date="2015-12" db="EMBL/GenBank/DDBJ databases">
        <title>The genome of Folsomia candida.</title>
        <authorList>
            <person name="Faddeeva A."/>
            <person name="Derks M.F."/>
            <person name="Anvar Y."/>
            <person name="Smit S."/>
            <person name="Van Straalen N."/>
            <person name="Roelofs D."/>
        </authorList>
    </citation>
    <scope>NUCLEOTIDE SEQUENCE [LARGE SCALE GENOMIC DNA]</scope>
    <source>
        <strain evidence="2 3">VU population</strain>
        <tissue evidence="2">Whole body</tissue>
    </source>
</reference>
<proteinExistence type="predicted"/>
<evidence type="ECO:0000256" key="1">
    <source>
        <dbReference type="SAM" id="Phobius"/>
    </source>
</evidence>
<gene>
    <name evidence="2" type="ORF">Fcan01_10471</name>
</gene>
<keyword evidence="2" id="KW-0808">Transferase</keyword>
<evidence type="ECO:0000313" key="2">
    <source>
        <dbReference type="EMBL" id="OXA54400.1"/>
    </source>
</evidence>
<accession>A0A226EAF9</accession>
<keyword evidence="2" id="KW-0032">Aminotransferase</keyword>
<dbReference type="Gene3D" id="1.10.287.70">
    <property type="match status" value="1"/>
</dbReference>
<keyword evidence="1" id="KW-0812">Transmembrane</keyword>
<dbReference type="Proteomes" id="UP000198287">
    <property type="component" value="Unassembled WGS sequence"/>
</dbReference>
<dbReference type="AlphaFoldDB" id="A0A226EAF9"/>
<feature type="transmembrane region" description="Helical" evidence="1">
    <location>
        <begin position="50"/>
        <end position="68"/>
    </location>
</feature>
<evidence type="ECO:0000313" key="3">
    <source>
        <dbReference type="Proteomes" id="UP000198287"/>
    </source>
</evidence>
<sequence length="339" mass="38977">MFPNRTITRDLNTFPVSTPTFQDLVNKNFNEKFVRNRSETLMMPFDSETWLLMLLSVFGVILTAVSFSRMKTTLRENMWNKTFWTISTILGQTDADWTRAEFLNCGGKWFIFIGVWYAVIFLLDNFYQGELFSCMTAKLGPYVPSKLDQLLQETDWDIVTMSDAWRNNKFPESILTVGMIPDLLAATGNNGRKKFLQKLSERTKYISGNKFQIASNISGKLGVTSTNGTIVEINLPIIVFDRVVETEMFVEAIQSFLNPIVVRNHAMTPFNSRVPWVGKRNFLYPLYSRGLGQLDQSGIFGQWKKFINLAKKRRQGYIFLKGRSRSIFLRKMLHVGGNG</sequence>
<keyword evidence="3" id="KW-1185">Reference proteome</keyword>